<feature type="transmembrane region" description="Helical" evidence="1">
    <location>
        <begin position="39"/>
        <end position="59"/>
    </location>
</feature>
<dbReference type="Proteomes" id="UP001500962">
    <property type="component" value="Unassembled WGS sequence"/>
</dbReference>
<keyword evidence="1" id="KW-0812">Transmembrane</keyword>
<sequence>MSALVATAVTVLKVLSLSLGGLITYFAYKAYRRTESPALRALTIGFAVITLGAFVAGIVDQIVPVDQSHALLVESAFTAGGFAIILYSLYVD</sequence>
<dbReference type="KEGG" id="hdo:MUK72_03075"/>
<evidence type="ECO:0000256" key="1">
    <source>
        <dbReference type="SAM" id="Phobius"/>
    </source>
</evidence>
<keyword evidence="4" id="KW-1185">Reference proteome</keyword>
<feature type="transmembrane region" description="Helical" evidence="1">
    <location>
        <begin position="6"/>
        <end position="27"/>
    </location>
</feature>
<reference evidence="3" key="2">
    <citation type="submission" date="2022-04" db="EMBL/GenBank/DDBJ databases">
        <title>Sequencing and genomic assembly of Halococcus dombrowskii.</title>
        <authorList>
            <person name="Lim S.W."/>
            <person name="MacLea K.S."/>
        </authorList>
    </citation>
    <scope>NUCLEOTIDE SEQUENCE</scope>
    <source>
        <strain evidence="3">H4</strain>
    </source>
</reference>
<reference evidence="2" key="1">
    <citation type="journal article" date="2014" name="Int. J. Syst. Evol. Microbiol.">
        <title>Complete genome sequence of Corynebacterium casei LMG S-19264T (=DSM 44701T), isolated from a smear-ripened cheese.</title>
        <authorList>
            <consortium name="US DOE Joint Genome Institute (JGI-PGF)"/>
            <person name="Walter F."/>
            <person name="Albersmeier A."/>
            <person name="Kalinowski J."/>
            <person name="Ruckert C."/>
        </authorList>
    </citation>
    <scope>NUCLEOTIDE SEQUENCE</scope>
    <source>
        <strain evidence="2">JCM 12289</strain>
    </source>
</reference>
<dbReference type="Proteomes" id="UP000830542">
    <property type="component" value="Chromosome"/>
</dbReference>
<dbReference type="EMBL" id="BAAADN010000022">
    <property type="protein sequence ID" value="GAA0458909.1"/>
    <property type="molecule type" value="Genomic_DNA"/>
</dbReference>
<dbReference type="RefSeq" id="WP_004054559.1">
    <property type="nucleotide sequence ID" value="NZ_BAAADN010000022.1"/>
</dbReference>
<accession>A0AAV3SGB0</accession>
<evidence type="ECO:0008006" key="6">
    <source>
        <dbReference type="Google" id="ProtNLM"/>
    </source>
</evidence>
<evidence type="ECO:0000313" key="5">
    <source>
        <dbReference type="Proteomes" id="UP001500962"/>
    </source>
</evidence>
<dbReference type="AlphaFoldDB" id="A0AAV3SGB0"/>
<evidence type="ECO:0000313" key="4">
    <source>
        <dbReference type="Proteomes" id="UP000830542"/>
    </source>
</evidence>
<organism evidence="2 5">
    <name type="scientific">Halococcus dombrowskii</name>
    <dbReference type="NCBI Taxonomy" id="179637"/>
    <lineage>
        <taxon>Archaea</taxon>
        <taxon>Methanobacteriati</taxon>
        <taxon>Methanobacteriota</taxon>
        <taxon>Stenosarchaea group</taxon>
        <taxon>Halobacteria</taxon>
        <taxon>Halobacteriales</taxon>
        <taxon>Halococcaceae</taxon>
        <taxon>Halococcus</taxon>
    </lineage>
</organism>
<reference evidence="2" key="3">
    <citation type="submission" date="2023-12" db="EMBL/GenBank/DDBJ databases">
        <authorList>
            <person name="Sun Q."/>
            <person name="Inoue M."/>
        </authorList>
    </citation>
    <scope>NUCLEOTIDE SEQUENCE</scope>
    <source>
        <strain evidence="2">JCM 12289</strain>
    </source>
</reference>
<feature type="transmembrane region" description="Helical" evidence="1">
    <location>
        <begin position="71"/>
        <end position="90"/>
    </location>
</feature>
<evidence type="ECO:0000313" key="2">
    <source>
        <dbReference type="EMBL" id="GAA0458909.1"/>
    </source>
</evidence>
<dbReference type="InterPro" id="IPR055943">
    <property type="entry name" value="DUF7521"/>
</dbReference>
<dbReference type="GeneID" id="73968956"/>
<gene>
    <name evidence="2" type="ORF">GCM10008985_14010</name>
    <name evidence="3" type="ORF">MUK72_03075</name>
</gene>
<keyword evidence="1" id="KW-1133">Transmembrane helix</keyword>
<dbReference type="EMBL" id="CP095005">
    <property type="protein sequence ID" value="UOO95698.1"/>
    <property type="molecule type" value="Genomic_DNA"/>
</dbReference>
<proteinExistence type="predicted"/>
<name>A0AAV3SGB0_HALDO</name>
<dbReference type="Pfam" id="PF24365">
    <property type="entry name" value="DUF7521"/>
    <property type="match status" value="1"/>
</dbReference>
<keyword evidence="1" id="KW-0472">Membrane</keyword>
<evidence type="ECO:0000313" key="3">
    <source>
        <dbReference type="EMBL" id="UOO95698.1"/>
    </source>
</evidence>
<protein>
    <recommendedName>
        <fullName evidence="6">YapH protein</fullName>
    </recommendedName>
</protein>